<dbReference type="GO" id="GO:0005829">
    <property type="term" value="C:cytosol"/>
    <property type="evidence" value="ECO:0007669"/>
    <property type="project" value="TreeGrafter"/>
</dbReference>
<dbReference type="PROSITE" id="PS00703">
    <property type="entry name" value="OKR_DC_1"/>
    <property type="match status" value="1"/>
</dbReference>
<reference evidence="10 11" key="1">
    <citation type="journal article" date="2018" name="Int. J. Syst. Evol. Microbiol.">
        <title>Mesosutterella multiformis gen. nov., sp. nov., a member of the family Sutterellaceae and Sutterella megalosphaeroides sp. nov., isolated from human faeces.</title>
        <authorList>
            <person name="Sakamoto M."/>
            <person name="Ikeyama N."/>
            <person name="Kunihiro T."/>
            <person name="Iino T."/>
            <person name="Yuki M."/>
            <person name="Ohkuma M."/>
        </authorList>
    </citation>
    <scope>NUCLEOTIDE SEQUENCE [LARGE SCALE GENOMIC DNA]</scope>
    <source>
        <strain evidence="10 11">6FBBBH3</strain>
    </source>
</reference>
<feature type="domain" description="Orn/Lys/Arg decarboxylases family 1 pyridoxal-P attachment site" evidence="9">
    <location>
        <begin position="349"/>
        <end position="363"/>
    </location>
</feature>
<dbReference type="InterPro" id="IPR005308">
    <property type="entry name" value="OKR_de-COase_N"/>
</dbReference>
<dbReference type="InterPro" id="IPR015421">
    <property type="entry name" value="PyrdxlP-dep_Trfase_major"/>
</dbReference>
<comment type="cofactor">
    <cofactor evidence="1">
        <name>pyridoxal 5'-phosphate</name>
        <dbReference type="ChEBI" id="CHEBI:597326"/>
    </cofactor>
</comment>
<dbReference type="InterPro" id="IPR027464">
    <property type="entry name" value="Ornithine_deCO2ase_N"/>
</dbReference>
<dbReference type="AlphaFoldDB" id="A0A2Z6IB73"/>
<dbReference type="FunFam" id="3.90.1150.10:FF:000032">
    <property type="entry name" value="Ornithine decarboxylase SpeF"/>
    <property type="match status" value="1"/>
</dbReference>
<evidence type="ECO:0000259" key="9">
    <source>
        <dbReference type="PROSITE" id="PS00703"/>
    </source>
</evidence>
<evidence type="ECO:0000256" key="7">
    <source>
        <dbReference type="ARBA" id="ARBA00049127"/>
    </source>
</evidence>
<comment type="catalytic activity">
    <reaction evidence="7">
        <text>L-ornithine + H(+) = putrescine + CO2</text>
        <dbReference type="Rhea" id="RHEA:22964"/>
        <dbReference type="ChEBI" id="CHEBI:15378"/>
        <dbReference type="ChEBI" id="CHEBI:16526"/>
        <dbReference type="ChEBI" id="CHEBI:46911"/>
        <dbReference type="ChEBI" id="CHEBI:326268"/>
        <dbReference type="EC" id="4.1.1.17"/>
    </reaction>
</comment>
<accession>A0A2Z6IB73</accession>
<dbReference type="InterPro" id="IPR008286">
    <property type="entry name" value="Prn/Lys/Arg_de-COase_C"/>
</dbReference>
<dbReference type="CDD" id="cd00615">
    <property type="entry name" value="Orn_deC_like"/>
    <property type="match status" value="1"/>
</dbReference>
<keyword evidence="4 8" id="KW-0663">Pyridoxal phosphate</keyword>
<dbReference type="Gene3D" id="3.40.50.220">
    <property type="match status" value="1"/>
</dbReference>
<keyword evidence="11" id="KW-1185">Reference proteome</keyword>
<organism evidence="10 11">
    <name type="scientific">Sutterella megalosphaeroides</name>
    <dbReference type="NCBI Taxonomy" id="2494234"/>
    <lineage>
        <taxon>Bacteria</taxon>
        <taxon>Pseudomonadati</taxon>
        <taxon>Pseudomonadota</taxon>
        <taxon>Betaproteobacteria</taxon>
        <taxon>Burkholderiales</taxon>
        <taxon>Sutterellaceae</taxon>
        <taxon>Sutterella</taxon>
    </lineage>
</organism>
<evidence type="ECO:0000256" key="2">
    <source>
        <dbReference type="ARBA" id="ARBA00010671"/>
    </source>
</evidence>
<dbReference type="InterPro" id="IPR027568">
    <property type="entry name" value="ODC_inducible"/>
</dbReference>
<dbReference type="EMBL" id="AP018786">
    <property type="protein sequence ID" value="BBF23654.1"/>
    <property type="molecule type" value="Genomic_DNA"/>
</dbReference>
<dbReference type="GO" id="GO:0006520">
    <property type="term" value="P:amino acid metabolic process"/>
    <property type="evidence" value="ECO:0007669"/>
    <property type="project" value="InterPro"/>
</dbReference>
<evidence type="ECO:0000256" key="8">
    <source>
        <dbReference type="PIRSR" id="PIRSR009393-1"/>
    </source>
</evidence>
<dbReference type="FunFam" id="3.40.640.10:FF:000008">
    <property type="entry name" value="Lysine decarboxylase, inducible"/>
    <property type="match status" value="1"/>
</dbReference>
<gene>
    <name evidence="10" type="primary">speF2_2</name>
    <name evidence="10" type="ORF">SUTMEG_15450</name>
</gene>
<keyword evidence="5" id="KW-0456">Lyase</keyword>
<dbReference type="Pfam" id="PF03709">
    <property type="entry name" value="OKR_DC_1_N"/>
    <property type="match status" value="1"/>
</dbReference>
<dbReference type="KEGG" id="sutt:SUTMEG_15450"/>
<sequence>MRQLKIAATPGTVSAFRCEREVVAFDHADLTDVSVAVMTVKEAEAGLLDKVDDTGFRIPIVLVAEGEPLPAALAGRAAAVISRNPTDAMLFGRRIDGLARGYEERVLPPFFARLEDYVDQGYAQFDCPGHQGGAFFRRHPAGREFADFFDENLFRSDLCNADVAMGDLLIHEGAPHLAQQAAAKVYNADKTYFVLNGTSSANKVVLNALLAPGDLVLFDRNNHKSNHHGALVMAGAVPVYLETARNPYGFIGGIDDHCFEENYLRDLIREADPKRADAKRPFRLAVIQLGTYDGTIYNARQVVDRIGHLCDYILFDSAWVGYEQFIPMMKDCSPLLLELGPEDPGIIVTHSVHKQQAGFSQTSQIHKKDSHIKGQRRYCPHKRFNNAFMMHASTSPFYPLFAALDVNAKMHEGESGRRLWDDCVKVTIEARKQILRNCKYILPFIPKEVDGLKWEDHPTGKIASDLRFFAFEPGASWHSFEGYGPKQYFVDPCKLLLTTPGIRAETGGYDDFGVPATILANYLRENGIVPEKCDLNSILFLMTPAADLAKTEHLVSQIRRFERLLDADAPLSEVLPSLYAAHEERYRGYTIRRLCQEMHDFCRATNLKGLQKAMFRRAHFPERALLPQAAHYEFIRGNAELVPLEKAAGRIAVEGALPYPPGVLCVVPGEVWGGAVLDYFLAFEENINRFPGFSIELQGVYVEKDADGRKRAYGYVLTEERAKELLG</sequence>
<evidence type="ECO:0000313" key="10">
    <source>
        <dbReference type="EMBL" id="BBF23654.1"/>
    </source>
</evidence>
<dbReference type="NCBIfam" id="TIGR04301">
    <property type="entry name" value="ODC_inducible"/>
    <property type="match status" value="1"/>
</dbReference>
<dbReference type="InterPro" id="IPR000310">
    <property type="entry name" value="Orn/Lys/Arg_deCO2ase_major_dom"/>
</dbReference>
<dbReference type="GO" id="GO:0030170">
    <property type="term" value="F:pyridoxal phosphate binding"/>
    <property type="evidence" value="ECO:0007669"/>
    <property type="project" value="TreeGrafter"/>
</dbReference>
<evidence type="ECO:0000256" key="3">
    <source>
        <dbReference type="ARBA" id="ARBA00022793"/>
    </source>
</evidence>
<dbReference type="Proteomes" id="UP000271003">
    <property type="component" value="Chromosome"/>
</dbReference>
<dbReference type="InterPro" id="IPR015424">
    <property type="entry name" value="PyrdxlP-dep_Trfase"/>
</dbReference>
<dbReference type="InterPro" id="IPR036633">
    <property type="entry name" value="Prn/Lys/Arg_de-COase_C_sf"/>
</dbReference>
<dbReference type="PANTHER" id="PTHR45229">
    <property type="entry name" value="CONSTITUTIVE ORNITHINE DECARBOXYLASE"/>
    <property type="match status" value="1"/>
</dbReference>
<dbReference type="RefSeq" id="WP_120177238.1">
    <property type="nucleotide sequence ID" value="NZ_AP018786.1"/>
</dbReference>
<dbReference type="Gene3D" id="3.90.1150.10">
    <property type="entry name" value="Aspartate Aminotransferase, domain 1"/>
    <property type="match status" value="1"/>
</dbReference>
<dbReference type="Pfam" id="PF03711">
    <property type="entry name" value="OKR_DC_1_C"/>
    <property type="match status" value="1"/>
</dbReference>
<name>A0A2Z6IB73_9BURK</name>
<feature type="modified residue" description="N6-(pyridoxal phosphate)lysine" evidence="8">
    <location>
        <position position="354"/>
    </location>
</feature>
<dbReference type="SUPFAM" id="SSF52172">
    <property type="entry name" value="CheY-like"/>
    <property type="match status" value="1"/>
</dbReference>
<protein>
    <recommendedName>
        <fullName evidence="6">ornithine decarboxylase</fullName>
        <ecNumber evidence="6">4.1.1.17</ecNumber>
    </recommendedName>
</protein>
<dbReference type="InterPro" id="IPR011193">
    <property type="entry name" value="Orn/lys/arg_de-COase"/>
</dbReference>
<comment type="similarity">
    <text evidence="2">Belongs to the Orn/Lys/Arg decarboxylase class-I family.</text>
</comment>
<dbReference type="Gene3D" id="3.40.640.10">
    <property type="entry name" value="Type I PLP-dependent aspartate aminotransferase-like (Major domain)"/>
    <property type="match status" value="1"/>
</dbReference>
<evidence type="ECO:0000256" key="4">
    <source>
        <dbReference type="ARBA" id="ARBA00022898"/>
    </source>
</evidence>
<dbReference type="Gene3D" id="3.90.100.10">
    <property type="entry name" value="Orn/Lys/Arg decarboxylase, C-terminal domain"/>
    <property type="match status" value="1"/>
</dbReference>
<dbReference type="InterPro" id="IPR015422">
    <property type="entry name" value="PyrdxlP-dep_Trfase_small"/>
</dbReference>
<evidence type="ECO:0000313" key="11">
    <source>
        <dbReference type="Proteomes" id="UP000271003"/>
    </source>
</evidence>
<dbReference type="InterPro" id="IPR011006">
    <property type="entry name" value="CheY-like_superfamily"/>
</dbReference>
<dbReference type="OrthoDB" id="9761189at2"/>
<dbReference type="SUPFAM" id="SSF55904">
    <property type="entry name" value="Ornithine decarboxylase C-terminal domain"/>
    <property type="match status" value="1"/>
</dbReference>
<evidence type="ECO:0000256" key="6">
    <source>
        <dbReference type="ARBA" id="ARBA00034138"/>
    </source>
</evidence>
<dbReference type="EC" id="4.1.1.17" evidence="6"/>
<proteinExistence type="inferred from homology"/>
<dbReference type="NCBIfam" id="NF010092">
    <property type="entry name" value="PRK13578.1"/>
    <property type="match status" value="1"/>
</dbReference>
<dbReference type="PANTHER" id="PTHR45229:SF3">
    <property type="entry name" value="BIODEGRADATIVE ARGININE DECARBOXYLASE"/>
    <property type="match status" value="1"/>
</dbReference>
<dbReference type="PIRSF" id="PIRSF009393">
    <property type="entry name" value="Orn_decarb"/>
    <property type="match status" value="1"/>
</dbReference>
<evidence type="ECO:0000256" key="5">
    <source>
        <dbReference type="ARBA" id="ARBA00023239"/>
    </source>
</evidence>
<dbReference type="SUPFAM" id="SSF53383">
    <property type="entry name" value="PLP-dependent transferases"/>
    <property type="match status" value="1"/>
</dbReference>
<dbReference type="Pfam" id="PF01276">
    <property type="entry name" value="OKR_DC_1"/>
    <property type="match status" value="1"/>
</dbReference>
<dbReference type="SMR" id="A0A2Z6IB73"/>
<evidence type="ECO:0000256" key="1">
    <source>
        <dbReference type="ARBA" id="ARBA00001933"/>
    </source>
</evidence>
<dbReference type="GO" id="GO:0004586">
    <property type="term" value="F:ornithine decarboxylase activity"/>
    <property type="evidence" value="ECO:0007669"/>
    <property type="project" value="UniProtKB-EC"/>
</dbReference>
<keyword evidence="3" id="KW-0210">Decarboxylase</keyword>